<protein>
    <submittedName>
        <fullName evidence="2">Uncharacterized protein</fullName>
    </submittedName>
</protein>
<dbReference type="Proteomes" id="UP001153636">
    <property type="component" value="Chromosome 11"/>
</dbReference>
<reference evidence="2" key="1">
    <citation type="submission" date="2022-01" db="EMBL/GenBank/DDBJ databases">
        <authorList>
            <person name="King R."/>
        </authorList>
    </citation>
    <scope>NUCLEOTIDE SEQUENCE</scope>
</reference>
<dbReference type="Pfam" id="PF15868">
    <property type="entry name" value="MBF2"/>
    <property type="match status" value="1"/>
</dbReference>
<dbReference type="InterPro" id="IPR031734">
    <property type="entry name" value="MBF2"/>
</dbReference>
<accession>A0A9P0G6D1</accession>
<gene>
    <name evidence="2" type="ORF">PSYICH_LOCUS2674</name>
</gene>
<evidence type="ECO:0000313" key="3">
    <source>
        <dbReference type="Proteomes" id="UP001153636"/>
    </source>
</evidence>
<dbReference type="OrthoDB" id="7021379at2759"/>
<name>A0A9P0G6D1_9CUCU</name>
<keyword evidence="1" id="KW-0732">Signal</keyword>
<sequence length="144" mass="16419">MVNIARYVIIVSIWCIFLVQAQWKYEVIVGNFSINDKPSVDQYVYADYKFFSIAHRVVSYSSNNVIYGIWAHNMWIDGTGGYAKIANGGIGEKSAVVYFKSQFNRGMSFRLRIYASSQRKGFLHKMDESHNSNQANDSIGVQPL</sequence>
<dbReference type="AlphaFoldDB" id="A0A9P0G6D1"/>
<organism evidence="2 3">
    <name type="scientific">Psylliodes chrysocephalus</name>
    <dbReference type="NCBI Taxonomy" id="3402493"/>
    <lineage>
        <taxon>Eukaryota</taxon>
        <taxon>Metazoa</taxon>
        <taxon>Ecdysozoa</taxon>
        <taxon>Arthropoda</taxon>
        <taxon>Hexapoda</taxon>
        <taxon>Insecta</taxon>
        <taxon>Pterygota</taxon>
        <taxon>Neoptera</taxon>
        <taxon>Endopterygota</taxon>
        <taxon>Coleoptera</taxon>
        <taxon>Polyphaga</taxon>
        <taxon>Cucujiformia</taxon>
        <taxon>Chrysomeloidea</taxon>
        <taxon>Chrysomelidae</taxon>
        <taxon>Galerucinae</taxon>
        <taxon>Alticini</taxon>
        <taxon>Psylliodes</taxon>
    </lineage>
</organism>
<feature type="chain" id="PRO_5040199563" evidence="1">
    <location>
        <begin position="22"/>
        <end position="144"/>
    </location>
</feature>
<evidence type="ECO:0000256" key="1">
    <source>
        <dbReference type="SAM" id="SignalP"/>
    </source>
</evidence>
<evidence type="ECO:0000313" key="2">
    <source>
        <dbReference type="EMBL" id="CAH1101568.1"/>
    </source>
</evidence>
<feature type="signal peptide" evidence="1">
    <location>
        <begin position="1"/>
        <end position="21"/>
    </location>
</feature>
<proteinExistence type="predicted"/>
<keyword evidence="3" id="KW-1185">Reference proteome</keyword>
<dbReference type="EMBL" id="OV651823">
    <property type="protein sequence ID" value="CAH1101568.1"/>
    <property type="molecule type" value="Genomic_DNA"/>
</dbReference>